<comment type="caution">
    <text evidence="2">The sequence shown here is derived from an EMBL/GenBank/DDBJ whole genome shotgun (WGS) entry which is preliminary data.</text>
</comment>
<proteinExistence type="predicted"/>
<dbReference type="SUPFAM" id="SSF89155">
    <property type="entry name" value="TorD-like"/>
    <property type="match status" value="1"/>
</dbReference>
<name>A0A242NWK6_9GAMM</name>
<reference evidence="2 3" key="1">
    <citation type="submission" date="2017-03" db="EMBL/GenBank/DDBJ databases">
        <title>Comparative genomics of honeybee gut symbionts reveal geographically distinct and subgroup specific antibiotic resistance.</title>
        <authorList>
            <person name="Ludvigsen J."/>
            <person name="Porcellato D."/>
            <person name="Labee-Lund T.M."/>
            <person name="Amdam G.V."/>
            <person name="Rudi K."/>
        </authorList>
    </citation>
    <scope>NUCLEOTIDE SEQUENCE [LARGE SCALE GENOMIC DNA]</scope>
    <source>
        <strain evidence="2 3">A-4-12</strain>
    </source>
</reference>
<evidence type="ECO:0008006" key="4">
    <source>
        <dbReference type="Google" id="ProtNLM"/>
    </source>
</evidence>
<dbReference type="InterPro" id="IPR050289">
    <property type="entry name" value="TorD/DmsD_chaperones"/>
</dbReference>
<protein>
    <recommendedName>
        <fullName evidence="4">Molecular chaperone</fullName>
    </recommendedName>
</protein>
<accession>A0A242NWK6</accession>
<keyword evidence="1" id="KW-0143">Chaperone</keyword>
<dbReference type="PANTHER" id="PTHR34227:SF13">
    <property type="entry name" value="TAT PROOFREADING CHAPERONE DMSD-RELATED"/>
    <property type="match status" value="1"/>
</dbReference>
<dbReference type="PANTHER" id="PTHR34227">
    <property type="entry name" value="CHAPERONE PROTEIN YCDY"/>
    <property type="match status" value="1"/>
</dbReference>
<dbReference type="Gene3D" id="1.10.3480.10">
    <property type="entry name" value="TorD-like"/>
    <property type="match status" value="1"/>
</dbReference>
<dbReference type="EMBL" id="NASK01000079">
    <property type="protein sequence ID" value="OTQ51378.1"/>
    <property type="molecule type" value="Genomic_DNA"/>
</dbReference>
<dbReference type="InterPro" id="IPR036411">
    <property type="entry name" value="TorD-like_sf"/>
</dbReference>
<dbReference type="PIRSF" id="PIRSF004690">
    <property type="entry name" value="DmsD"/>
    <property type="match status" value="1"/>
</dbReference>
<evidence type="ECO:0000313" key="3">
    <source>
        <dbReference type="Proteomes" id="UP000194968"/>
    </source>
</evidence>
<organism evidence="2 3">
    <name type="scientific">Gilliamella apis</name>
    <dbReference type="NCBI Taxonomy" id="1970738"/>
    <lineage>
        <taxon>Bacteria</taxon>
        <taxon>Pseudomonadati</taxon>
        <taxon>Pseudomonadota</taxon>
        <taxon>Gammaproteobacteria</taxon>
        <taxon>Orbales</taxon>
        <taxon>Orbaceae</taxon>
        <taxon>Gilliamella</taxon>
    </lineage>
</organism>
<dbReference type="Pfam" id="PF02613">
    <property type="entry name" value="Nitrate_red_del"/>
    <property type="match status" value="1"/>
</dbReference>
<dbReference type="OrthoDB" id="3174863at2"/>
<evidence type="ECO:0000313" key="2">
    <source>
        <dbReference type="EMBL" id="OTQ51378.1"/>
    </source>
</evidence>
<gene>
    <name evidence="2" type="ORF">B6D06_02930</name>
</gene>
<dbReference type="Proteomes" id="UP000194968">
    <property type="component" value="Unassembled WGS sequence"/>
</dbReference>
<evidence type="ECO:0000256" key="1">
    <source>
        <dbReference type="ARBA" id="ARBA00023186"/>
    </source>
</evidence>
<dbReference type="AlphaFoldDB" id="A0A242NWK6"/>
<dbReference type="InterPro" id="IPR020945">
    <property type="entry name" value="DMSO/NO3_reduct_chaperone"/>
</dbReference>
<sequence>MAKLLGAFFYYPPTSKQVTGLIDGLLQLDQLAKWPNQQLVTEQCQILSTQIQHAEIEYQFSLLFEGQGIMSAPPWGSVYLDQEKLLMGESQERYREFLQQQGLTLDTGMNEPEDQFGLMLMAYAILLEKQQFAAAQQLMTEYLLSWAPMYLDCLKQNQVSLFYQALAIIAEQYLQMI</sequence>
<dbReference type="InterPro" id="IPR026269">
    <property type="entry name" value="DmsD-type"/>
</dbReference>